<name>A0A0C3EAM9_9AGAM</name>
<dbReference type="InParanoid" id="A0A0C3EAM9"/>
<organism evidence="1 2">
    <name type="scientific">Scleroderma citrinum Foug A</name>
    <dbReference type="NCBI Taxonomy" id="1036808"/>
    <lineage>
        <taxon>Eukaryota</taxon>
        <taxon>Fungi</taxon>
        <taxon>Dikarya</taxon>
        <taxon>Basidiomycota</taxon>
        <taxon>Agaricomycotina</taxon>
        <taxon>Agaricomycetes</taxon>
        <taxon>Agaricomycetidae</taxon>
        <taxon>Boletales</taxon>
        <taxon>Sclerodermatineae</taxon>
        <taxon>Sclerodermataceae</taxon>
        <taxon>Scleroderma</taxon>
    </lineage>
</organism>
<accession>A0A0C3EAM9</accession>
<evidence type="ECO:0000313" key="2">
    <source>
        <dbReference type="Proteomes" id="UP000053989"/>
    </source>
</evidence>
<evidence type="ECO:0000313" key="1">
    <source>
        <dbReference type="EMBL" id="KIM65026.1"/>
    </source>
</evidence>
<proteinExistence type="predicted"/>
<dbReference type="Proteomes" id="UP000053989">
    <property type="component" value="Unassembled WGS sequence"/>
</dbReference>
<dbReference type="EMBL" id="KN822025">
    <property type="protein sequence ID" value="KIM65026.1"/>
    <property type="molecule type" value="Genomic_DNA"/>
</dbReference>
<protein>
    <submittedName>
        <fullName evidence="1">Uncharacterized protein</fullName>
    </submittedName>
</protein>
<dbReference type="AlphaFoldDB" id="A0A0C3EAM9"/>
<reference evidence="1 2" key="1">
    <citation type="submission" date="2014-04" db="EMBL/GenBank/DDBJ databases">
        <authorList>
            <consortium name="DOE Joint Genome Institute"/>
            <person name="Kuo A."/>
            <person name="Kohler A."/>
            <person name="Nagy L.G."/>
            <person name="Floudas D."/>
            <person name="Copeland A."/>
            <person name="Barry K.W."/>
            <person name="Cichocki N."/>
            <person name="Veneault-Fourrey C."/>
            <person name="LaButti K."/>
            <person name="Lindquist E.A."/>
            <person name="Lipzen A."/>
            <person name="Lundell T."/>
            <person name="Morin E."/>
            <person name="Murat C."/>
            <person name="Sun H."/>
            <person name="Tunlid A."/>
            <person name="Henrissat B."/>
            <person name="Grigoriev I.V."/>
            <person name="Hibbett D.S."/>
            <person name="Martin F."/>
            <person name="Nordberg H.P."/>
            <person name="Cantor M.N."/>
            <person name="Hua S.X."/>
        </authorList>
    </citation>
    <scope>NUCLEOTIDE SEQUENCE [LARGE SCALE GENOMIC DNA]</scope>
    <source>
        <strain evidence="1 2">Foug A</strain>
    </source>
</reference>
<reference evidence="2" key="2">
    <citation type="submission" date="2015-01" db="EMBL/GenBank/DDBJ databases">
        <title>Evolutionary Origins and Diversification of the Mycorrhizal Mutualists.</title>
        <authorList>
            <consortium name="DOE Joint Genome Institute"/>
            <consortium name="Mycorrhizal Genomics Consortium"/>
            <person name="Kohler A."/>
            <person name="Kuo A."/>
            <person name="Nagy L.G."/>
            <person name="Floudas D."/>
            <person name="Copeland A."/>
            <person name="Barry K.W."/>
            <person name="Cichocki N."/>
            <person name="Veneault-Fourrey C."/>
            <person name="LaButti K."/>
            <person name="Lindquist E.A."/>
            <person name="Lipzen A."/>
            <person name="Lundell T."/>
            <person name="Morin E."/>
            <person name="Murat C."/>
            <person name="Riley R."/>
            <person name="Ohm R."/>
            <person name="Sun H."/>
            <person name="Tunlid A."/>
            <person name="Henrissat B."/>
            <person name="Grigoriev I.V."/>
            <person name="Hibbett D.S."/>
            <person name="Martin F."/>
        </authorList>
    </citation>
    <scope>NUCLEOTIDE SEQUENCE [LARGE SCALE GENOMIC DNA]</scope>
    <source>
        <strain evidence="2">Foug A</strain>
    </source>
</reference>
<keyword evidence="2" id="KW-1185">Reference proteome</keyword>
<sequence length="86" mass="9862">MSIKPGKYRIHTFSDYDKVISVKPSDDYQKPVVVDFHFPPKASVVGRVLYPLLLNQLTIVVDRGRRAGAGSLPSICRRGYCLRWRR</sequence>
<gene>
    <name evidence="1" type="ORF">SCLCIDRAFT_1212710</name>
</gene>
<dbReference type="HOGENOM" id="CLU_2499179_0_0_1"/>